<protein>
    <recommendedName>
        <fullName evidence="9">Major facilitator superfamily (MFS) profile domain-containing protein</fullName>
    </recommendedName>
</protein>
<dbReference type="InterPro" id="IPR036259">
    <property type="entry name" value="MFS_trans_sf"/>
</dbReference>
<feature type="transmembrane region" description="Helical" evidence="6">
    <location>
        <begin position="53"/>
        <end position="73"/>
    </location>
</feature>
<dbReference type="PANTHER" id="PTHR43385">
    <property type="entry name" value="RIBOFLAVIN TRANSPORTER RIBJ"/>
    <property type="match status" value="1"/>
</dbReference>
<feature type="transmembrane region" description="Helical" evidence="6">
    <location>
        <begin position="9"/>
        <end position="29"/>
    </location>
</feature>
<evidence type="ECO:0000313" key="7">
    <source>
        <dbReference type="EMBL" id="CAI2368038.1"/>
    </source>
</evidence>
<accession>A0AAD1XDR9</accession>
<evidence type="ECO:0000256" key="6">
    <source>
        <dbReference type="SAM" id="Phobius"/>
    </source>
</evidence>
<reference evidence="7" key="1">
    <citation type="submission" date="2023-07" db="EMBL/GenBank/DDBJ databases">
        <authorList>
            <consortium name="AG Swart"/>
            <person name="Singh M."/>
            <person name="Singh A."/>
            <person name="Seah K."/>
            <person name="Emmerich C."/>
        </authorList>
    </citation>
    <scope>NUCLEOTIDE SEQUENCE</scope>
    <source>
        <strain evidence="7">DP1</strain>
    </source>
</reference>
<feature type="transmembrane region" description="Helical" evidence="6">
    <location>
        <begin position="421"/>
        <end position="442"/>
    </location>
</feature>
<keyword evidence="3 6" id="KW-0812">Transmembrane</keyword>
<dbReference type="GO" id="GO:0016020">
    <property type="term" value="C:membrane"/>
    <property type="evidence" value="ECO:0007669"/>
    <property type="project" value="UniProtKB-SubCell"/>
</dbReference>
<feature type="transmembrane region" description="Helical" evidence="6">
    <location>
        <begin position="107"/>
        <end position="126"/>
    </location>
</feature>
<evidence type="ECO:0000313" key="8">
    <source>
        <dbReference type="Proteomes" id="UP001295684"/>
    </source>
</evidence>
<feature type="transmembrane region" description="Helical" evidence="6">
    <location>
        <begin position="138"/>
        <end position="161"/>
    </location>
</feature>
<keyword evidence="8" id="KW-1185">Reference proteome</keyword>
<gene>
    <name evidence="7" type="ORF">ECRASSUSDP1_LOCUS9327</name>
</gene>
<dbReference type="Proteomes" id="UP001295684">
    <property type="component" value="Unassembled WGS sequence"/>
</dbReference>
<keyword evidence="5 6" id="KW-0472">Membrane</keyword>
<evidence type="ECO:0000256" key="4">
    <source>
        <dbReference type="ARBA" id="ARBA00022989"/>
    </source>
</evidence>
<evidence type="ECO:0000256" key="5">
    <source>
        <dbReference type="ARBA" id="ARBA00023136"/>
    </source>
</evidence>
<dbReference type="PROSITE" id="PS51257">
    <property type="entry name" value="PROKAR_LIPOPROTEIN"/>
    <property type="match status" value="1"/>
</dbReference>
<evidence type="ECO:0000256" key="2">
    <source>
        <dbReference type="ARBA" id="ARBA00022448"/>
    </source>
</evidence>
<comment type="caution">
    <text evidence="7">The sequence shown here is derived from an EMBL/GenBank/DDBJ whole genome shotgun (WGS) entry which is preliminary data.</text>
</comment>
<dbReference type="PANTHER" id="PTHR43385:SF1">
    <property type="entry name" value="RIBOFLAVIN TRANSPORTER RIBJ"/>
    <property type="match status" value="1"/>
</dbReference>
<dbReference type="SUPFAM" id="SSF103473">
    <property type="entry name" value="MFS general substrate transporter"/>
    <property type="match status" value="1"/>
</dbReference>
<feature type="transmembrane region" description="Helical" evidence="6">
    <location>
        <begin position="80"/>
        <end position="101"/>
    </location>
</feature>
<dbReference type="EMBL" id="CAMPGE010009165">
    <property type="protein sequence ID" value="CAI2368038.1"/>
    <property type="molecule type" value="Genomic_DNA"/>
</dbReference>
<feature type="transmembrane region" description="Helical" evidence="6">
    <location>
        <begin position="356"/>
        <end position="378"/>
    </location>
</feature>
<evidence type="ECO:0008006" key="9">
    <source>
        <dbReference type="Google" id="ProtNLM"/>
    </source>
</evidence>
<feature type="transmembrane region" description="Helical" evidence="6">
    <location>
        <begin position="267"/>
        <end position="287"/>
    </location>
</feature>
<feature type="transmembrane region" description="Helical" evidence="6">
    <location>
        <begin position="192"/>
        <end position="211"/>
    </location>
</feature>
<dbReference type="AlphaFoldDB" id="A0AAD1XDR9"/>
<keyword evidence="2" id="KW-0813">Transport</keyword>
<dbReference type="InterPro" id="IPR011701">
    <property type="entry name" value="MFS"/>
</dbReference>
<dbReference type="Gene3D" id="1.20.1250.20">
    <property type="entry name" value="MFS general substrate transporter like domains"/>
    <property type="match status" value="2"/>
</dbReference>
<feature type="transmembrane region" description="Helical" evidence="6">
    <location>
        <begin position="390"/>
        <end position="409"/>
    </location>
</feature>
<name>A0AAD1XDR9_EUPCR</name>
<dbReference type="Pfam" id="PF07690">
    <property type="entry name" value="MFS_1"/>
    <property type="match status" value="1"/>
</dbReference>
<sequence length="469" mass="51889">MASEKIKGLICVIGGIILHLFLGCFYLWGNIQVYITSYLHKHDPSITLEDTNVVFVLLNLGQTLSMPIGPLLFDYLPVQLIFIIGASISIGGVFISSFVTNLYLYELMYPLCFGLGIGFCYMPAVMCGWEYFPQWKGAVTGSIIAGFGFASFIFGFVSIAITNPDGEQAELKVAGGKIFSTESPVSSNAPSMLRIMCGIWCVFLILALLMIHRNTASLVPQIPISSARMHSNDVALTSMAEQAQDTSNSDYSNEPTLGEALRDYRVYYLYAAMFLASSFPYFIASSFKTYEQIDLHDDRFITLVGSLGAVTNGLSRGVWATLMDFIGYKKVVMGLLTLEIIIAFTFVAVHEVKTLYLIWVLASFSILGGQFATLPTLCGKIFGLHTGGKIFTIIFSTFLIVSFANYIFATMEARGYIEYSTLFYILGLMATAALCMIFFLDVSPHVKTLSSKDHDKQRNDNKIEEQLVD</sequence>
<feature type="transmembrane region" description="Helical" evidence="6">
    <location>
        <begin position="331"/>
        <end position="350"/>
    </location>
</feature>
<keyword evidence="4 6" id="KW-1133">Transmembrane helix</keyword>
<dbReference type="InterPro" id="IPR052983">
    <property type="entry name" value="MFS_Riboflavin_Transporter"/>
</dbReference>
<evidence type="ECO:0000256" key="3">
    <source>
        <dbReference type="ARBA" id="ARBA00022692"/>
    </source>
</evidence>
<organism evidence="7 8">
    <name type="scientific">Euplotes crassus</name>
    <dbReference type="NCBI Taxonomy" id="5936"/>
    <lineage>
        <taxon>Eukaryota</taxon>
        <taxon>Sar</taxon>
        <taxon>Alveolata</taxon>
        <taxon>Ciliophora</taxon>
        <taxon>Intramacronucleata</taxon>
        <taxon>Spirotrichea</taxon>
        <taxon>Hypotrichia</taxon>
        <taxon>Euplotida</taxon>
        <taxon>Euplotidae</taxon>
        <taxon>Moneuplotes</taxon>
    </lineage>
</organism>
<comment type="subcellular location">
    <subcellularLocation>
        <location evidence="1">Membrane</location>
        <topology evidence="1">Multi-pass membrane protein</topology>
    </subcellularLocation>
</comment>
<dbReference type="GO" id="GO:0022857">
    <property type="term" value="F:transmembrane transporter activity"/>
    <property type="evidence" value="ECO:0007669"/>
    <property type="project" value="InterPro"/>
</dbReference>
<proteinExistence type="predicted"/>
<evidence type="ECO:0000256" key="1">
    <source>
        <dbReference type="ARBA" id="ARBA00004141"/>
    </source>
</evidence>